<dbReference type="Gene3D" id="3.40.50.300">
    <property type="entry name" value="P-loop containing nucleotide triphosphate hydrolases"/>
    <property type="match status" value="1"/>
</dbReference>
<dbReference type="InterPro" id="IPR013317">
    <property type="entry name" value="DnaA_dom"/>
</dbReference>
<evidence type="ECO:0000313" key="3">
    <source>
        <dbReference type="Proteomes" id="UP000516705"/>
    </source>
</evidence>
<evidence type="ECO:0000313" key="2">
    <source>
        <dbReference type="EMBL" id="QMI51041.1"/>
    </source>
</evidence>
<name>A0A7L6WJV0_STRSL</name>
<evidence type="ECO:0000259" key="1">
    <source>
        <dbReference type="Pfam" id="PF00308"/>
    </source>
</evidence>
<dbReference type="RefSeq" id="WP_181671280.1">
    <property type="nucleotide sequence ID" value="NZ_CP054153.1"/>
</dbReference>
<reference evidence="2 3" key="1">
    <citation type="journal article" date="2020" name="Microbiol. Resour. Announc.">
        <title>Complete Genome Sequence of Streptococcus salivarius DB-B5, a Novel Probiotic Candidate Isolated from the Supragingival Plaque of a Healthy Female Subject.</title>
        <authorList>
            <person name="Fields F.R."/>
            <person name="Li X."/>
            <person name="Navarre W.W."/>
            <person name="Naito M."/>
        </authorList>
    </citation>
    <scope>NUCLEOTIDE SEQUENCE [LARGE SCALE GENOMIC DNA]</scope>
    <source>
        <strain evidence="2 3">DB-B5</strain>
    </source>
</reference>
<dbReference type="Proteomes" id="UP000516705">
    <property type="component" value="Chromosome"/>
</dbReference>
<gene>
    <name evidence="2" type="ORF">HRE60_05005</name>
</gene>
<dbReference type="Pfam" id="PF00308">
    <property type="entry name" value="Bac_DnaA"/>
    <property type="match status" value="1"/>
</dbReference>
<feature type="domain" description="Chromosomal replication initiator protein DnaA ATPAse" evidence="1">
    <location>
        <begin position="229"/>
        <end position="368"/>
    </location>
</feature>
<proteinExistence type="predicted"/>
<protein>
    <recommendedName>
        <fullName evidence="1">Chromosomal replication initiator protein DnaA ATPAse domain-containing protein</fullName>
    </recommendedName>
</protein>
<dbReference type="EMBL" id="CP054153">
    <property type="protein sequence ID" value="QMI51041.1"/>
    <property type="molecule type" value="Genomic_DNA"/>
</dbReference>
<dbReference type="InterPro" id="IPR027417">
    <property type="entry name" value="P-loop_NTPase"/>
</dbReference>
<accession>A0A7L6WJV0</accession>
<sequence>MLEQLLKMHAEKIRVNSYSDEYQKVMKQIENYQVEKHLPSATMLYDILDKLADLSVSDNMIYDETDYLEWKDNIHIEKLDSGDFIIYYLDRFFMSISEDKRNNIWDMIKERYETKKKIKLKNEVIDTFVVQLQTTLKAPIEIFSPEEEKIVISFLDFIENQGNILNQNDSEIYDAILKNGIDLGVLLNQLIKAYPTGEQNKVTFLGEGFDAQNLYGTLQYYRNQHSDSFEENFNNESTKLLDKTIEKIISNLDEESIPLILYCNELETTKIVLNSVYEKIIELHPELNVEYFNATEFEDIIVSNKDDGISQNVSEIFEGIDFLVFEGVDSLKTELAKKELIKLTKWLQNKGKQVLFSSFVRPENIEMFISEDIFSDGHIIDITTREVAV</sequence>
<organism evidence="2 3">
    <name type="scientific">Streptococcus salivarius</name>
    <dbReference type="NCBI Taxonomy" id="1304"/>
    <lineage>
        <taxon>Bacteria</taxon>
        <taxon>Bacillati</taxon>
        <taxon>Bacillota</taxon>
        <taxon>Bacilli</taxon>
        <taxon>Lactobacillales</taxon>
        <taxon>Streptococcaceae</taxon>
        <taxon>Streptococcus</taxon>
    </lineage>
</organism>
<dbReference type="AlphaFoldDB" id="A0A7L6WJV0"/>